<feature type="compositionally biased region" description="Basic and acidic residues" evidence="1">
    <location>
        <begin position="650"/>
        <end position="661"/>
    </location>
</feature>
<reference evidence="3 4" key="1">
    <citation type="submission" date="2016-12" db="EMBL/GenBank/DDBJ databases">
        <title>The genomes of Aspergillus section Nigri reveals drivers in fungal speciation.</title>
        <authorList>
            <consortium name="DOE Joint Genome Institute"/>
            <person name="Vesth T.C."/>
            <person name="Nybo J."/>
            <person name="Theobald S."/>
            <person name="Brandl J."/>
            <person name="Frisvad J.C."/>
            <person name="Nielsen K.F."/>
            <person name="Lyhne E.K."/>
            <person name="Kogle M.E."/>
            <person name="Kuo A."/>
            <person name="Riley R."/>
            <person name="Clum A."/>
            <person name="Nolan M."/>
            <person name="Lipzen A."/>
            <person name="Salamov A."/>
            <person name="Henrissat B."/>
            <person name="Wiebenga A."/>
            <person name="De Vries R.P."/>
            <person name="Grigoriev I.V."/>
            <person name="Mortensen U.H."/>
            <person name="Andersen M.R."/>
            <person name="Baker S.E."/>
        </authorList>
    </citation>
    <scope>NUCLEOTIDE SEQUENCE [LARGE SCALE GENOMIC DNA]</scope>
    <source>
        <strain evidence="3 4">CBS 121591</strain>
    </source>
</reference>
<feature type="compositionally biased region" description="Polar residues" evidence="1">
    <location>
        <begin position="135"/>
        <end position="150"/>
    </location>
</feature>
<dbReference type="OrthoDB" id="5344169at2759"/>
<dbReference type="PROSITE" id="PS50888">
    <property type="entry name" value="BHLH"/>
    <property type="match status" value="1"/>
</dbReference>
<dbReference type="SMART" id="SM00353">
    <property type="entry name" value="HLH"/>
    <property type="match status" value="1"/>
</dbReference>
<dbReference type="CDD" id="cd11392">
    <property type="entry name" value="bHLH_ScPHO4_like"/>
    <property type="match status" value="1"/>
</dbReference>
<dbReference type="Proteomes" id="UP000248340">
    <property type="component" value="Unassembled WGS sequence"/>
</dbReference>
<dbReference type="InterPro" id="IPR036638">
    <property type="entry name" value="HLH_DNA-bd_sf"/>
</dbReference>
<gene>
    <name evidence="3" type="ORF">BO82DRAFT_356245</name>
</gene>
<keyword evidence="4" id="KW-1185">Reference proteome</keyword>
<dbReference type="VEuPathDB" id="FungiDB:BO82DRAFT_356245"/>
<feature type="region of interest" description="Disordered" evidence="1">
    <location>
        <begin position="254"/>
        <end position="307"/>
    </location>
</feature>
<feature type="compositionally biased region" description="Low complexity" evidence="1">
    <location>
        <begin position="516"/>
        <end position="529"/>
    </location>
</feature>
<sequence>MDQGHSLPWSDIPPSNDDEFTNFLEFGMQFPDVDSQPQSDHHVSRPLIHAATMSLPVSTAAAQEQLVSLDTGGMTASASSYSPMINNDFALDLAHHGQQGQPHGSSFSTAPMPPAFYAHKPPIYHPHQHPPVPDQSHSLSQSRQSMPQSFVPQGRPVIPPTPNSVEFHGNAATFPQRADDTREVYERFTRVNDEQALYTPLVSPAMTPLEAQFRLPEYTIPGEYFTPLTSPALEAQNTNSSSYPFHSSQVSELGFVPSPADNPLTMASNQSSPGLIRKHRRQPSSTKSFSARAKKQQSPSVRPQTRKKSLMSLNADELLNSLNQEQVANATQASGESGLLYASNESSGQDSVSPEPLSEPLMPPPALPPSRRSPAVRPQPARPSEPSEPATPAMLMRIQRSPLSTSQTVPRSNFTISEPHDDVMEDVVLPEAAASLAPFTRPQVARIETTVQANSASSEISGSTTPALEPKSAPVVNRNTSLAPSPRSIAMPSPSGPLPKKSDTPKLGPIGRKRQSLSSSQASPSLRPKISPSIQPLVRGDGRYSLASPLVYDSADRILLPAISSETSALYLASKSNYQHILDGTLLPGVSYPETLAENLSSKRTNHKLAEQGRRNRINNALKEIETLIPPSYIQMKHAKEAAACPLKGADNEKEKEKEKANNQPISKASTVEMAIDYIKSLQQELEETKDKLNAAESRLRNSEAKSKQANATAGVEN</sequence>
<feature type="compositionally biased region" description="Polar residues" evidence="1">
    <location>
        <begin position="450"/>
        <end position="466"/>
    </location>
</feature>
<dbReference type="AlphaFoldDB" id="A0A319C0U2"/>
<feature type="region of interest" description="Disordered" evidence="1">
    <location>
        <begin position="340"/>
        <end position="418"/>
    </location>
</feature>
<feature type="region of interest" description="Disordered" evidence="1">
    <location>
        <begin position="648"/>
        <end position="669"/>
    </location>
</feature>
<feature type="compositionally biased region" description="Basic and acidic residues" evidence="1">
    <location>
        <begin position="689"/>
        <end position="707"/>
    </location>
</feature>
<feature type="domain" description="BHLH" evidence="2">
    <location>
        <begin position="602"/>
        <end position="682"/>
    </location>
</feature>
<protein>
    <submittedName>
        <fullName evidence="3">HLH transcription factor</fullName>
    </submittedName>
</protein>
<evidence type="ECO:0000313" key="3">
    <source>
        <dbReference type="EMBL" id="PYH79636.1"/>
    </source>
</evidence>
<dbReference type="Gene3D" id="4.10.280.10">
    <property type="entry name" value="Helix-loop-helix DNA-binding domain"/>
    <property type="match status" value="1"/>
</dbReference>
<dbReference type="STRING" id="1448315.A0A319C0U2"/>
<organism evidence="3 4">
    <name type="scientific">Aspergillus uvarum CBS 121591</name>
    <dbReference type="NCBI Taxonomy" id="1448315"/>
    <lineage>
        <taxon>Eukaryota</taxon>
        <taxon>Fungi</taxon>
        <taxon>Dikarya</taxon>
        <taxon>Ascomycota</taxon>
        <taxon>Pezizomycotina</taxon>
        <taxon>Eurotiomycetes</taxon>
        <taxon>Eurotiomycetidae</taxon>
        <taxon>Eurotiales</taxon>
        <taxon>Aspergillaceae</taxon>
        <taxon>Aspergillus</taxon>
        <taxon>Aspergillus subgen. Circumdati</taxon>
    </lineage>
</organism>
<dbReference type="SUPFAM" id="SSF47459">
    <property type="entry name" value="HLH, helix-loop-helix DNA-binding domain"/>
    <property type="match status" value="1"/>
</dbReference>
<accession>A0A319C0U2</accession>
<feature type="compositionally biased region" description="Low complexity" evidence="1">
    <location>
        <begin position="351"/>
        <end position="360"/>
    </location>
</feature>
<feature type="compositionally biased region" description="Polar residues" evidence="1">
    <location>
        <begin position="401"/>
        <end position="416"/>
    </location>
</feature>
<evidence type="ECO:0000256" key="1">
    <source>
        <dbReference type="SAM" id="MobiDB-lite"/>
    </source>
</evidence>
<dbReference type="RefSeq" id="XP_025489836.1">
    <property type="nucleotide sequence ID" value="XM_025635674.1"/>
</dbReference>
<name>A0A319C0U2_9EURO</name>
<dbReference type="FunFam" id="4.10.280.10:FF:000099">
    <property type="entry name" value="Myc-family transcription factor"/>
    <property type="match status" value="1"/>
</dbReference>
<dbReference type="EMBL" id="KZ821717">
    <property type="protein sequence ID" value="PYH79636.1"/>
    <property type="molecule type" value="Genomic_DNA"/>
</dbReference>
<evidence type="ECO:0000313" key="4">
    <source>
        <dbReference type="Proteomes" id="UP000248340"/>
    </source>
</evidence>
<dbReference type="Pfam" id="PF00010">
    <property type="entry name" value="HLH"/>
    <property type="match status" value="1"/>
</dbReference>
<dbReference type="InterPro" id="IPR011598">
    <property type="entry name" value="bHLH_dom"/>
</dbReference>
<proteinExistence type="predicted"/>
<dbReference type="GeneID" id="37138415"/>
<feature type="region of interest" description="Disordered" evidence="1">
    <location>
        <begin position="689"/>
        <end position="718"/>
    </location>
</feature>
<feature type="region of interest" description="Disordered" evidence="1">
    <location>
        <begin position="123"/>
        <end position="150"/>
    </location>
</feature>
<feature type="region of interest" description="Disordered" evidence="1">
    <location>
        <begin position="450"/>
        <end position="534"/>
    </location>
</feature>
<feature type="compositionally biased region" description="Low complexity" evidence="1">
    <location>
        <begin position="369"/>
        <end position="384"/>
    </location>
</feature>
<dbReference type="GO" id="GO:0046983">
    <property type="term" value="F:protein dimerization activity"/>
    <property type="evidence" value="ECO:0007669"/>
    <property type="project" value="InterPro"/>
</dbReference>
<evidence type="ECO:0000259" key="2">
    <source>
        <dbReference type="PROSITE" id="PS50888"/>
    </source>
</evidence>